<evidence type="ECO:0000256" key="2">
    <source>
        <dbReference type="ARBA" id="ARBA00023002"/>
    </source>
</evidence>
<comment type="similarity">
    <text evidence="1">Belongs to the short-chain dehydrogenases/reductases (SDR) family.</text>
</comment>
<dbReference type="SUPFAM" id="SSF51735">
    <property type="entry name" value="NAD(P)-binding Rossmann-fold domains"/>
    <property type="match status" value="1"/>
</dbReference>
<proteinExistence type="inferred from homology"/>
<dbReference type="Gene3D" id="3.40.50.720">
    <property type="entry name" value="NAD(P)-binding Rossmann-like Domain"/>
    <property type="match status" value="1"/>
</dbReference>
<gene>
    <name evidence="3" type="ORF">MPL3356_20024</name>
</gene>
<evidence type="ECO:0000313" key="4">
    <source>
        <dbReference type="Proteomes" id="UP000045285"/>
    </source>
</evidence>
<dbReference type="InterPro" id="IPR051122">
    <property type="entry name" value="SDR_DHRS6-like"/>
</dbReference>
<evidence type="ECO:0000256" key="1">
    <source>
        <dbReference type="ARBA" id="ARBA00006484"/>
    </source>
</evidence>
<evidence type="ECO:0000313" key="3">
    <source>
        <dbReference type="EMBL" id="CDX15733.1"/>
    </source>
</evidence>
<dbReference type="InterPro" id="IPR002347">
    <property type="entry name" value="SDR_fam"/>
</dbReference>
<dbReference type="AlphaFoldDB" id="A0A090DIF6"/>
<accession>A0A090DIF6</accession>
<dbReference type="InterPro" id="IPR020904">
    <property type="entry name" value="Sc_DH/Rdtase_CS"/>
</dbReference>
<dbReference type="PROSITE" id="PS00061">
    <property type="entry name" value="ADH_SHORT"/>
    <property type="match status" value="1"/>
</dbReference>
<reference evidence="4" key="1">
    <citation type="submission" date="2014-08" db="EMBL/GenBank/DDBJ databases">
        <authorList>
            <person name="Moulin L."/>
        </authorList>
    </citation>
    <scope>NUCLEOTIDE SEQUENCE [LARGE SCALE GENOMIC DNA]</scope>
</reference>
<dbReference type="Pfam" id="PF13561">
    <property type="entry name" value="adh_short_C2"/>
    <property type="match status" value="1"/>
</dbReference>
<dbReference type="PANTHER" id="PTHR43477:SF1">
    <property type="entry name" value="DIHYDROANTICAPSIN 7-DEHYDROGENASE"/>
    <property type="match status" value="1"/>
</dbReference>
<dbReference type="GO" id="GO:0016491">
    <property type="term" value="F:oxidoreductase activity"/>
    <property type="evidence" value="ECO:0007669"/>
    <property type="project" value="UniProtKB-KW"/>
</dbReference>
<sequence>MATEPVFSNALPDLVVVSGTASGLGTNIARLLTESGVRTIGVDLAPAPDSLASELYSHVRGDVTEEATWAGIADIITRENPGTLGLVTSAAMLNVGTILDFDKAAMERTMSVNFIGTALAFRAMLPLMTARGGGPIVAVASIDATFAEQQLAVYAASKGAVRQLTRTVAMDHARQGIRANVLSPGPMLAGLFERHMKSASDPDRFLAARANRQPAGRILDPAEVARAGLFLLSDASTALNGAEIIADGGLTTSFDFRTGSEGASV</sequence>
<dbReference type="EMBL" id="CCMZ01000012">
    <property type="protein sequence ID" value="CDX15733.1"/>
    <property type="molecule type" value="Genomic_DNA"/>
</dbReference>
<dbReference type="PRINTS" id="PR00081">
    <property type="entry name" value="GDHRDH"/>
</dbReference>
<organism evidence="3 4">
    <name type="scientific">Mesorhizobium plurifarium</name>
    <dbReference type="NCBI Taxonomy" id="69974"/>
    <lineage>
        <taxon>Bacteria</taxon>
        <taxon>Pseudomonadati</taxon>
        <taxon>Pseudomonadota</taxon>
        <taxon>Alphaproteobacteria</taxon>
        <taxon>Hyphomicrobiales</taxon>
        <taxon>Phyllobacteriaceae</taxon>
        <taxon>Mesorhizobium</taxon>
    </lineage>
</organism>
<dbReference type="Proteomes" id="UP000045285">
    <property type="component" value="Unassembled WGS sequence"/>
</dbReference>
<protein>
    <submittedName>
        <fullName evidence="3">Short-chain dehydrogenase/reductase SDR</fullName>
    </submittedName>
</protein>
<dbReference type="PANTHER" id="PTHR43477">
    <property type="entry name" value="DIHYDROANTICAPSIN 7-DEHYDROGENASE"/>
    <property type="match status" value="1"/>
</dbReference>
<keyword evidence="4" id="KW-1185">Reference proteome</keyword>
<keyword evidence="2" id="KW-0560">Oxidoreductase</keyword>
<dbReference type="CDD" id="cd05233">
    <property type="entry name" value="SDR_c"/>
    <property type="match status" value="1"/>
</dbReference>
<name>A0A090DIF6_MESPL</name>
<dbReference type="InterPro" id="IPR036291">
    <property type="entry name" value="NAD(P)-bd_dom_sf"/>
</dbReference>